<dbReference type="GO" id="GO:0016705">
    <property type="term" value="F:oxidoreductase activity, acting on paired donors, with incorporation or reduction of molecular oxygen"/>
    <property type="evidence" value="ECO:0007669"/>
    <property type="project" value="InterPro"/>
</dbReference>
<dbReference type="EMBL" id="JAQQBS010000002">
    <property type="protein sequence ID" value="KAK0171582.1"/>
    <property type="molecule type" value="Genomic_DNA"/>
</dbReference>
<evidence type="ECO:0000256" key="2">
    <source>
        <dbReference type="ARBA" id="ARBA00022723"/>
    </source>
</evidence>
<accession>A0AA39KS02</accession>
<dbReference type="AlphaFoldDB" id="A0AA39KS02"/>
<dbReference type="Proteomes" id="UP001168990">
    <property type="component" value="Unassembled WGS sequence"/>
</dbReference>
<dbReference type="PANTHER" id="PTHR14650">
    <property type="entry name" value="PROLYL HYDROXYLASE-RELATED"/>
    <property type="match status" value="1"/>
</dbReference>
<dbReference type="PROSITE" id="PS51471">
    <property type="entry name" value="FE2OG_OXY"/>
    <property type="match status" value="1"/>
</dbReference>
<protein>
    <recommendedName>
        <fullName evidence="7">Fe2OG dioxygenase domain-containing protein</fullName>
    </recommendedName>
</protein>
<feature type="domain" description="Fe2OG dioxygenase" evidence="7">
    <location>
        <begin position="221"/>
        <end position="324"/>
    </location>
</feature>
<dbReference type="InterPro" id="IPR006620">
    <property type="entry name" value="Pro_4_hyd_alph"/>
</dbReference>
<dbReference type="GO" id="GO:0031418">
    <property type="term" value="F:L-ascorbic acid binding"/>
    <property type="evidence" value="ECO:0007669"/>
    <property type="project" value="InterPro"/>
</dbReference>
<evidence type="ECO:0000256" key="6">
    <source>
        <dbReference type="SAM" id="MobiDB-lite"/>
    </source>
</evidence>
<comment type="caution">
    <text evidence="8">The sequence shown here is derived from an EMBL/GenBank/DDBJ whole genome shotgun (WGS) entry which is preliminary data.</text>
</comment>
<reference evidence="8" key="2">
    <citation type="submission" date="2023-03" db="EMBL/GenBank/DDBJ databases">
        <authorList>
            <person name="Inwood S.N."/>
            <person name="Skelly J.G."/>
            <person name="Guhlin J."/>
            <person name="Harrop T.W.R."/>
            <person name="Goldson S.G."/>
            <person name="Dearden P.K."/>
        </authorList>
    </citation>
    <scope>NUCLEOTIDE SEQUENCE</scope>
    <source>
        <strain evidence="8">Irish</strain>
        <tissue evidence="8">Whole body</tissue>
    </source>
</reference>
<dbReference type="GO" id="GO:0016020">
    <property type="term" value="C:membrane"/>
    <property type="evidence" value="ECO:0007669"/>
    <property type="project" value="TreeGrafter"/>
</dbReference>
<keyword evidence="3" id="KW-0223">Dioxygenase</keyword>
<keyword evidence="2" id="KW-0479">Metal-binding</keyword>
<name>A0AA39KS02_9HYME</name>
<organism evidence="8 9">
    <name type="scientific">Microctonus aethiopoides</name>
    <dbReference type="NCBI Taxonomy" id="144406"/>
    <lineage>
        <taxon>Eukaryota</taxon>
        <taxon>Metazoa</taxon>
        <taxon>Ecdysozoa</taxon>
        <taxon>Arthropoda</taxon>
        <taxon>Hexapoda</taxon>
        <taxon>Insecta</taxon>
        <taxon>Pterygota</taxon>
        <taxon>Neoptera</taxon>
        <taxon>Endopterygota</taxon>
        <taxon>Hymenoptera</taxon>
        <taxon>Apocrita</taxon>
        <taxon>Ichneumonoidea</taxon>
        <taxon>Braconidae</taxon>
        <taxon>Euphorinae</taxon>
        <taxon>Microctonus</taxon>
    </lineage>
</organism>
<dbReference type="GO" id="GO:0051213">
    <property type="term" value="F:dioxygenase activity"/>
    <property type="evidence" value="ECO:0007669"/>
    <property type="project" value="UniProtKB-KW"/>
</dbReference>
<keyword evidence="5" id="KW-0408">Iron</keyword>
<dbReference type="InterPro" id="IPR005123">
    <property type="entry name" value="Oxoglu/Fe-dep_dioxygenase_dom"/>
</dbReference>
<evidence type="ECO:0000259" key="7">
    <source>
        <dbReference type="PROSITE" id="PS51471"/>
    </source>
</evidence>
<evidence type="ECO:0000256" key="4">
    <source>
        <dbReference type="ARBA" id="ARBA00023002"/>
    </source>
</evidence>
<reference evidence="8" key="1">
    <citation type="journal article" date="2023" name="bioRxiv">
        <title>Scaffold-level genome assemblies of two parasitoid biocontrol wasps reveal the parthenogenesis mechanism and an associated novel virus.</title>
        <authorList>
            <person name="Inwood S."/>
            <person name="Skelly J."/>
            <person name="Guhlin J."/>
            <person name="Harrop T."/>
            <person name="Goldson S."/>
            <person name="Dearden P."/>
        </authorList>
    </citation>
    <scope>NUCLEOTIDE SEQUENCE</scope>
    <source>
        <strain evidence="8">Irish</strain>
        <tissue evidence="8">Whole body</tissue>
    </source>
</reference>
<sequence>MYIIYKIIISMPKKQVKKTYCQHNNKEILPDKSTSNNANHNDRENVPIQPKFGPALSFPYQKIWSRCILISGLFLIVWFNSKQGKEIIFAKQHDTFLSRSQHLQCAPDYTNELKIYPGCLPEKCGRIVTDNLISSQETDTLLQIAKNAMNLGGSDGGATIFDLHTGALSKGTKFINVYALKQASSIFNSTDFNIYKIIKTKIHHAVAHHFGVDADKIFLTKPTFFSRMTNTPAKTIHDKYWLPHIDKNTYEHFHYTSLLYLNDFGRDFDGGRFIFIDKNNVNTTIEPRKGRVSIFTSGAENLHLVERVNTGTRYALTVSFTCNINASISDPSY</sequence>
<dbReference type="PANTHER" id="PTHR14650:SF1">
    <property type="entry name" value="2-OXOGLUTARATE AND IRON-DEPENDENT OXYGENASE DOMAIN-CONTAINING PROTEIN 3"/>
    <property type="match status" value="1"/>
</dbReference>
<keyword evidence="9" id="KW-1185">Reference proteome</keyword>
<dbReference type="InterPro" id="IPR044862">
    <property type="entry name" value="Pro_4_hyd_alph_FE2OG_OXY"/>
</dbReference>
<evidence type="ECO:0000313" key="8">
    <source>
        <dbReference type="EMBL" id="KAK0171582.1"/>
    </source>
</evidence>
<dbReference type="InterPro" id="IPR039210">
    <property type="entry name" value="OGFOD3"/>
</dbReference>
<dbReference type="GO" id="GO:0005506">
    <property type="term" value="F:iron ion binding"/>
    <property type="evidence" value="ECO:0007669"/>
    <property type="project" value="InterPro"/>
</dbReference>
<evidence type="ECO:0000256" key="1">
    <source>
        <dbReference type="ARBA" id="ARBA00001961"/>
    </source>
</evidence>
<keyword evidence="4" id="KW-0560">Oxidoreductase</keyword>
<evidence type="ECO:0000256" key="3">
    <source>
        <dbReference type="ARBA" id="ARBA00022964"/>
    </source>
</evidence>
<dbReference type="SMART" id="SM00702">
    <property type="entry name" value="P4Hc"/>
    <property type="match status" value="1"/>
</dbReference>
<feature type="region of interest" description="Disordered" evidence="6">
    <location>
        <begin position="27"/>
        <end position="46"/>
    </location>
</feature>
<comment type="cofactor">
    <cofactor evidence="1">
        <name>L-ascorbate</name>
        <dbReference type="ChEBI" id="CHEBI:38290"/>
    </cofactor>
</comment>
<evidence type="ECO:0000256" key="5">
    <source>
        <dbReference type="ARBA" id="ARBA00023004"/>
    </source>
</evidence>
<gene>
    <name evidence="8" type="ORF">PV328_005019</name>
</gene>
<dbReference type="Gene3D" id="2.60.120.620">
    <property type="entry name" value="q2cbj1_9rhob like domain"/>
    <property type="match status" value="1"/>
</dbReference>
<proteinExistence type="predicted"/>
<dbReference type="Pfam" id="PF13640">
    <property type="entry name" value="2OG-FeII_Oxy_3"/>
    <property type="match status" value="1"/>
</dbReference>
<evidence type="ECO:0000313" key="9">
    <source>
        <dbReference type="Proteomes" id="UP001168990"/>
    </source>
</evidence>